<dbReference type="EMBL" id="UYYG01000011">
    <property type="protein sequence ID" value="VDN51028.1"/>
    <property type="molecule type" value="Genomic_DNA"/>
</dbReference>
<evidence type="ECO:0000313" key="2">
    <source>
        <dbReference type="Proteomes" id="UP000038040"/>
    </source>
</evidence>
<evidence type="ECO:0000313" key="1">
    <source>
        <dbReference type="EMBL" id="VDN51028.1"/>
    </source>
</evidence>
<keyword evidence="3" id="KW-1185">Reference proteome</keyword>
<name>A0A0N4UF65_DRAME</name>
<reference evidence="4" key="1">
    <citation type="submission" date="2017-02" db="UniProtKB">
        <authorList>
            <consortium name="WormBaseParasite"/>
        </authorList>
    </citation>
    <scope>IDENTIFICATION</scope>
</reference>
<accession>A0A0N4UF65</accession>
<dbReference type="Proteomes" id="UP000038040">
    <property type="component" value="Unplaced"/>
</dbReference>
<sequence>MRPNQAGFRLGRGCADSDNYVKKSAGTSFKYQQSTVITLFIDFATAFDSIDRAVLWKVMEYDDMPETIIRLIKAFY</sequence>
<evidence type="ECO:0000313" key="3">
    <source>
        <dbReference type="Proteomes" id="UP000274756"/>
    </source>
</evidence>
<dbReference type="STRING" id="318479.A0A0N4UF65"/>
<reference evidence="1 3" key="2">
    <citation type="submission" date="2018-11" db="EMBL/GenBank/DDBJ databases">
        <authorList>
            <consortium name="Pathogen Informatics"/>
        </authorList>
    </citation>
    <scope>NUCLEOTIDE SEQUENCE [LARGE SCALE GENOMIC DNA]</scope>
</reference>
<organism evidence="2 4">
    <name type="scientific">Dracunculus medinensis</name>
    <name type="common">Guinea worm</name>
    <dbReference type="NCBI Taxonomy" id="318479"/>
    <lineage>
        <taxon>Eukaryota</taxon>
        <taxon>Metazoa</taxon>
        <taxon>Ecdysozoa</taxon>
        <taxon>Nematoda</taxon>
        <taxon>Chromadorea</taxon>
        <taxon>Rhabditida</taxon>
        <taxon>Spirurina</taxon>
        <taxon>Dracunculoidea</taxon>
        <taxon>Dracunculidae</taxon>
        <taxon>Dracunculus</taxon>
    </lineage>
</organism>
<protein>
    <submittedName>
        <fullName evidence="4">Reverse transcriptase domain-containing protein</fullName>
    </submittedName>
</protein>
<dbReference type="Proteomes" id="UP000274756">
    <property type="component" value="Unassembled WGS sequence"/>
</dbReference>
<dbReference type="AlphaFoldDB" id="A0A0N4UF65"/>
<gene>
    <name evidence="1" type="ORF">DME_LOCUS1001</name>
</gene>
<dbReference type="OrthoDB" id="410104at2759"/>
<dbReference type="WBParaSite" id="DME_0000606201-mRNA-1">
    <property type="protein sequence ID" value="DME_0000606201-mRNA-1"/>
    <property type="gene ID" value="DME_0000606201"/>
</dbReference>
<evidence type="ECO:0000313" key="4">
    <source>
        <dbReference type="WBParaSite" id="DME_0000606201-mRNA-1"/>
    </source>
</evidence>
<proteinExistence type="predicted"/>